<evidence type="ECO:0000313" key="3">
    <source>
        <dbReference type="Proteomes" id="UP000003947"/>
    </source>
</evidence>
<dbReference type="AlphaFoldDB" id="I4YS86"/>
<dbReference type="Pfam" id="PF20285">
    <property type="entry name" value="CTD9"/>
    <property type="match status" value="1"/>
</dbReference>
<dbReference type="EMBL" id="JH660645">
    <property type="protein sequence ID" value="EIM26828.1"/>
    <property type="molecule type" value="Genomic_DNA"/>
</dbReference>
<dbReference type="InterPro" id="IPR046911">
    <property type="entry name" value="ABC-3C_CTD9"/>
</dbReference>
<protein>
    <recommendedName>
        <fullName evidence="1">ABC-three component systems C-terminal domain-containing protein</fullName>
    </recommendedName>
</protein>
<feature type="domain" description="ABC-three component systems C-terminal" evidence="1">
    <location>
        <begin position="77"/>
        <end position="190"/>
    </location>
</feature>
<proteinExistence type="predicted"/>
<dbReference type="Proteomes" id="UP000003947">
    <property type="component" value="Unassembled WGS sequence"/>
</dbReference>
<dbReference type="HOGENOM" id="CLU_116771_0_0_5"/>
<organism evidence="2 3">
    <name type="scientific">Microvirga lotononidis</name>
    <dbReference type="NCBI Taxonomy" id="864069"/>
    <lineage>
        <taxon>Bacteria</taxon>
        <taxon>Pseudomonadati</taxon>
        <taxon>Pseudomonadota</taxon>
        <taxon>Alphaproteobacteria</taxon>
        <taxon>Hyphomicrobiales</taxon>
        <taxon>Methylobacteriaceae</taxon>
        <taxon>Microvirga</taxon>
    </lineage>
</organism>
<dbReference type="OrthoDB" id="7366506at2"/>
<dbReference type="STRING" id="864069.MicloDRAFT_00033780"/>
<dbReference type="RefSeq" id="WP_009762878.1">
    <property type="nucleotide sequence ID" value="NZ_CP141050.1"/>
</dbReference>
<evidence type="ECO:0000259" key="1">
    <source>
        <dbReference type="Pfam" id="PF20285"/>
    </source>
</evidence>
<sequence length="191" mass="22342">MSSNFANQARAVVQGDQAGRDVIKTTTIIQARETTQVSLWIKRLEKQITEENRDAANRFVESLKYFVDQRDDVEIVGLKAKIEASSFNISYRTAISRKEEFAKLMLRYQEFSSAQELFAYFLSIIHDVFEEKVCPKISEITYDELQQIIDEHIIDKIFSEIGEGSESLFINRNHVRGMIYWLADKCYVRWH</sequence>
<gene>
    <name evidence="2" type="ORF">MicloDRAFT_00033780</name>
</gene>
<keyword evidence="3" id="KW-1185">Reference proteome</keyword>
<reference evidence="2 3" key="1">
    <citation type="submission" date="2012-02" db="EMBL/GenBank/DDBJ databases">
        <title>Improved High-Quality Draft sequence of Microvirga sp. WSM3557.</title>
        <authorList>
            <consortium name="US DOE Joint Genome Institute"/>
            <person name="Lucas S."/>
            <person name="Han J."/>
            <person name="Lapidus A."/>
            <person name="Cheng J.-F."/>
            <person name="Goodwin L."/>
            <person name="Pitluck S."/>
            <person name="Peters L."/>
            <person name="Zhang X."/>
            <person name="Detter J.C."/>
            <person name="Han C."/>
            <person name="Tapia R."/>
            <person name="Land M."/>
            <person name="Hauser L."/>
            <person name="Kyrpides N."/>
            <person name="Ivanova N."/>
            <person name="Pagani I."/>
            <person name="Brau L."/>
            <person name="Yates R."/>
            <person name="O'Hara G."/>
            <person name="Rui T."/>
            <person name="Howieson J."/>
            <person name="Reeve W."/>
            <person name="Woyke T."/>
        </authorList>
    </citation>
    <scope>NUCLEOTIDE SEQUENCE [LARGE SCALE GENOMIC DNA]</scope>
    <source>
        <strain evidence="2 3">WSM3557</strain>
    </source>
</reference>
<name>I4YS86_9HYPH</name>
<dbReference type="eggNOG" id="ENOG50315P9">
    <property type="taxonomic scope" value="Bacteria"/>
</dbReference>
<accession>I4YS86</accession>
<evidence type="ECO:0000313" key="2">
    <source>
        <dbReference type="EMBL" id="EIM26828.1"/>
    </source>
</evidence>
<dbReference type="PATRIC" id="fig|864069.3.peg.3679"/>